<protein>
    <submittedName>
        <fullName evidence="9">Sulfatase</fullName>
    </submittedName>
</protein>
<feature type="chain" id="PRO_5031124111" evidence="7">
    <location>
        <begin position="20"/>
        <end position="471"/>
    </location>
</feature>
<feature type="domain" description="Sulfatase N-terminal" evidence="8">
    <location>
        <begin position="22"/>
        <end position="359"/>
    </location>
</feature>
<evidence type="ECO:0000313" key="10">
    <source>
        <dbReference type="Proteomes" id="UP000576082"/>
    </source>
</evidence>
<sequence>MKHLLLLLAVILWIQVASAQQKNVLFFVVDDLGYFDISIHNNSFYESPNIDALAKEGVDFSNAYVAHPRCVPSRYALQTGKYPARIGVPGALGKDECNLSEEEITIGQAFKNNGYTTFFAGKWHLGKEESHWPQNRGYDINIAGCSAGAPKSYFYPYNIPQDPKRSGNHKIIEGLDEGKEGEYLTDRLTTETVKFLAQEHTSPFFAMLCHYGVHTPLEAKAELVEKYKKKKEKMSFPESDFFEKDGVTKRYQNDPVYAAMIASVDESLGQVVKALKENGLYENTIIVFTSDHGGLSNRGINNKRRLATSNLPLRAGKGHNYEGGLKVPLIMAGNIKAKRKINPQLTTNTDLYPTIMDLCQLDLLPQQHLDGISIKKSIKKKTTIDRTLYWHSPMARPQSTGDTNCTVVRENDFKLFYFYDEDRYELYDVRRDPYEKNNLFDANNQNAQRLMKKVKAWQQEVNAVFLPSNLK</sequence>
<keyword evidence="6" id="KW-0106">Calcium</keyword>
<organism evidence="9 10">
    <name type="scientific">Flammeovirga aprica JL-4</name>
    <dbReference type="NCBI Taxonomy" id="694437"/>
    <lineage>
        <taxon>Bacteria</taxon>
        <taxon>Pseudomonadati</taxon>
        <taxon>Bacteroidota</taxon>
        <taxon>Cytophagia</taxon>
        <taxon>Cytophagales</taxon>
        <taxon>Flammeovirgaceae</taxon>
        <taxon>Flammeovirga</taxon>
    </lineage>
</organism>
<evidence type="ECO:0000313" key="9">
    <source>
        <dbReference type="EMBL" id="NME71208.1"/>
    </source>
</evidence>
<evidence type="ECO:0000256" key="1">
    <source>
        <dbReference type="ARBA" id="ARBA00001913"/>
    </source>
</evidence>
<dbReference type="RefSeq" id="WP_169659430.1">
    <property type="nucleotide sequence ID" value="NZ_JABANE010000089.1"/>
</dbReference>
<dbReference type="GO" id="GO:0004065">
    <property type="term" value="F:arylsulfatase activity"/>
    <property type="evidence" value="ECO:0007669"/>
    <property type="project" value="TreeGrafter"/>
</dbReference>
<name>A0A7X9RYQ6_9BACT</name>
<dbReference type="CDD" id="cd16144">
    <property type="entry name" value="ARS_like"/>
    <property type="match status" value="1"/>
</dbReference>
<proteinExistence type="inferred from homology"/>
<feature type="signal peptide" evidence="7">
    <location>
        <begin position="1"/>
        <end position="19"/>
    </location>
</feature>
<evidence type="ECO:0000259" key="8">
    <source>
        <dbReference type="Pfam" id="PF00884"/>
    </source>
</evidence>
<dbReference type="Gene3D" id="3.40.720.10">
    <property type="entry name" value="Alkaline Phosphatase, subunit A"/>
    <property type="match status" value="1"/>
</dbReference>
<dbReference type="PROSITE" id="PS00149">
    <property type="entry name" value="SULFATASE_2"/>
    <property type="match status" value="1"/>
</dbReference>
<keyword evidence="3" id="KW-0479">Metal-binding</keyword>
<evidence type="ECO:0000256" key="3">
    <source>
        <dbReference type="ARBA" id="ARBA00022723"/>
    </source>
</evidence>
<gene>
    <name evidence="9" type="ORF">HHU12_24805</name>
</gene>
<evidence type="ECO:0000256" key="5">
    <source>
        <dbReference type="ARBA" id="ARBA00022801"/>
    </source>
</evidence>
<dbReference type="GO" id="GO:0046872">
    <property type="term" value="F:metal ion binding"/>
    <property type="evidence" value="ECO:0007669"/>
    <property type="project" value="UniProtKB-KW"/>
</dbReference>
<comment type="cofactor">
    <cofactor evidence="1">
        <name>Ca(2+)</name>
        <dbReference type="ChEBI" id="CHEBI:29108"/>
    </cofactor>
</comment>
<dbReference type="Proteomes" id="UP000576082">
    <property type="component" value="Unassembled WGS sequence"/>
</dbReference>
<reference evidence="9 10" key="1">
    <citation type="submission" date="2020-04" db="EMBL/GenBank/DDBJ databases">
        <title>Flammeovirga sp. SR4, a novel species isolated from seawater.</title>
        <authorList>
            <person name="Wang X."/>
        </authorList>
    </citation>
    <scope>NUCLEOTIDE SEQUENCE [LARGE SCALE GENOMIC DNA]</scope>
    <source>
        <strain evidence="9 10">ATCC 23126</strain>
    </source>
</reference>
<evidence type="ECO:0000256" key="4">
    <source>
        <dbReference type="ARBA" id="ARBA00022729"/>
    </source>
</evidence>
<keyword evidence="4 7" id="KW-0732">Signal</keyword>
<dbReference type="InterPro" id="IPR050738">
    <property type="entry name" value="Sulfatase"/>
</dbReference>
<evidence type="ECO:0000256" key="7">
    <source>
        <dbReference type="SAM" id="SignalP"/>
    </source>
</evidence>
<comment type="similarity">
    <text evidence="2">Belongs to the sulfatase family.</text>
</comment>
<dbReference type="InterPro" id="IPR017850">
    <property type="entry name" value="Alkaline_phosphatase_core_sf"/>
</dbReference>
<dbReference type="Gene3D" id="3.30.1120.10">
    <property type="match status" value="1"/>
</dbReference>
<dbReference type="InterPro" id="IPR024607">
    <property type="entry name" value="Sulfatase_CS"/>
</dbReference>
<accession>A0A7X9RYQ6</accession>
<dbReference type="InterPro" id="IPR000917">
    <property type="entry name" value="Sulfatase_N"/>
</dbReference>
<keyword evidence="10" id="KW-1185">Reference proteome</keyword>
<dbReference type="SUPFAM" id="SSF53649">
    <property type="entry name" value="Alkaline phosphatase-like"/>
    <property type="match status" value="1"/>
</dbReference>
<keyword evidence="5" id="KW-0378">Hydrolase</keyword>
<dbReference type="EMBL" id="JABANE010000089">
    <property type="protein sequence ID" value="NME71208.1"/>
    <property type="molecule type" value="Genomic_DNA"/>
</dbReference>
<evidence type="ECO:0000256" key="6">
    <source>
        <dbReference type="ARBA" id="ARBA00022837"/>
    </source>
</evidence>
<dbReference type="PANTHER" id="PTHR42693">
    <property type="entry name" value="ARYLSULFATASE FAMILY MEMBER"/>
    <property type="match status" value="1"/>
</dbReference>
<evidence type="ECO:0000256" key="2">
    <source>
        <dbReference type="ARBA" id="ARBA00008779"/>
    </source>
</evidence>
<dbReference type="AlphaFoldDB" id="A0A7X9RYQ6"/>
<dbReference type="PANTHER" id="PTHR42693:SF42">
    <property type="entry name" value="ARYLSULFATASE G"/>
    <property type="match status" value="1"/>
</dbReference>
<comment type="caution">
    <text evidence="9">The sequence shown here is derived from an EMBL/GenBank/DDBJ whole genome shotgun (WGS) entry which is preliminary data.</text>
</comment>
<dbReference type="Pfam" id="PF00884">
    <property type="entry name" value="Sulfatase"/>
    <property type="match status" value="1"/>
</dbReference>